<evidence type="ECO:0000313" key="1">
    <source>
        <dbReference type="EMBL" id="CAJ2651507.1"/>
    </source>
</evidence>
<comment type="caution">
    <text evidence="1">The sequence shown here is derived from an EMBL/GenBank/DDBJ whole genome shotgun (WGS) entry which is preliminary data.</text>
</comment>
<name>A0ACB0K4I1_TRIPR</name>
<sequence>MKILSHGYVLLSNLLLIISIANVSNGVDYEADYMFQLMKAITPTPTGWSNKTHYCKWKGISCNSTTQVVTSIMLPSSSLTGTLPPDIYTLTNLTHIDLHNNSLNGSLPDFEGLLLQIVSLGHNNFTSIPDDCFRYLSDLRTLNLSNNLNLDPWVFPMDDLSFSTSLETLDLNATNMIGPLLPEKFDSFPNLHTFIISHNKLKGSLPQSLAKSAVRYLHLNNNSFSGTIDVISSMSKLSQSWLHNNTFSGQIPNMSHCINLFDLQLQSNFLTGLVPPSLLALSSLNIISLDNNILQGPIPVFHKGVKATWESNNFCRSDVGPCDPQVTILNKISEALGSPSFLSTEGNNVCTGGQWTSISTDNVLIKCERGKIVTLKFRDFRLTGTISPAFCKLTSLVNLTLARIKLTGSIPPSLTTLPQLQILDVSNNNLSGVIPKFSSKVKLNTTGNVLLRQNMSRQDGGDVQTQGSSKANLRLVIWITVQTCRGINDYCWNCHSYGVDYL</sequence>
<evidence type="ECO:0000313" key="2">
    <source>
        <dbReference type="Proteomes" id="UP001177021"/>
    </source>
</evidence>
<organism evidence="1 2">
    <name type="scientific">Trifolium pratense</name>
    <name type="common">Red clover</name>
    <dbReference type="NCBI Taxonomy" id="57577"/>
    <lineage>
        <taxon>Eukaryota</taxon>
        <taxon>Viridiplantae</taxon>
        <taxon>Streptophyta</taxon>
        <taxon>Embryophyta</taxon>
        <taxon>Tracheophyta</taxon>
        <taxon>Spermatophyta</taxon>
        <taxon>Magnoliopsida</taxon>
        <taxon>eudicotyledons</taxon>
        <taxon>Gunneridae</taxon>
        <taxon>Pentapetalae</taxon>
        <taxon>rosids</taxon>
        <taxon>fabids</taxon>
        <taxon>Fabales</taxon>
        <taxon>Fabaceae</taxon>
        <taxon>Papilionoideae</taxon>
        <taxon>50 kb inversion clade</taxon>
        <taxon>NPAAA clade</taxon>
        <taxon>Hologalegina</taxon>
        <taxon>IRL clade</taxon>
        <taxon>Trifolieae</taxon>
        <taxon>Trifolium</taxon>
    </lineage>
</organism>
<protein>
    <submittedName>
        <fullName evidence="1">Uncharacterized protein</fullName>
    </submittedName>
</protein>
<proteinExistence type="predicted"/>
<gene>
    <name evidence="1" type="ORF">MILVUS5_LOCUS19136</name>
</gene>
<dbReference type="EMBL" id="CASHSV030000141">
    <property type="protein sequence ID" value="CAJ2651507.1"/>
    <property type="molecule type" value="Genomic_DNA"/>
</dbReference>
<accession>A0ACB0K4I1</accession>
<dbReference type="Proteomes" id="UP001177021">
    <property type="component" value="Unassembled WGS sequence"/>
</dbReference>
<keyword evidence="2" id="KW-1185">Reference proteome</keyword>
<reference evidence="1" key="1">
    <citation type="submission" date="2023-10" db="EMBL/GenBank/DDBJ databases">
        <authorList>
            <person name="Rodriguez Cubillos JULIANA M."/>
            <person name="De Vega J."/>
        </authorList>
    </citation>
    <scope>NUCLEOTIDE SEQUENCE</scope>
</reference>